<keyword evidence="3" id="KW-1185">Reference proteome</keyword>
<feature type="region of interest" description="Disordered" evidence="1">
    <location>
        <begin position="1"/>
        <end position="47"/>
    </location>
</feature>
<evidence type="ECO:0000313" key="2">
    <source>
        <dbReference type="EMBL" id="CAK9268707.1"/>
    </source>
</evidence>
<accession>A0ABP0WTK5</accession>
<organism evidence="2 3">
    <name type="scientific">Sphagnum jensenii</name>
    <dbReference type="NCBI Taxonomy" id="128206"/>
    <lineage>
        <taxon>Eukaryota</taxon>
        <taxon>Viridiplantae</taxon>
        <taxon>Streptophyta</taxon>
        <taxon>Embryophyta</taxon>
        <taxon>Bryophyta</taxon>
        <taxon>Sphagnophytina</taxon>
        <taxon>Sphagnopsida</taxon>
        <taxon>Sphagnales</taxon>
        <taxon>Sphagnaceae</taxon>
        <taxon>Sphagnum</taxon>
    </lineage>
</organism>
<name>A0ABP0WTK5_9BRYO</name>
<evidence type="ECO:0000313" key="3">
    <source>
        <dbReference type="Proteomes" id="UP001497444"/>
    </source>
</evidence>
<reference evidence="2 3" key="1">
    <citation type="submission" date="2024-02" db="EMBL/GenBank/DDBJ databases">
        <authorList>
            <consortium name="ELIXIR-Norway"/>
            <consortium name="Elixir Norway"/>
        </authorList>
    </citation>
    <scope>NUCLEOTIDE SEQUENCE [LARGE SCALE GENOMIC DNA]</scope>
</reference>
<evidence type="ECO:0000256" key="1">
    <source>
        <dbReference type="SAM" id="MobiDB-lite"/>
    </source>
</evidence>
<dbReference type="EMBL" id="OZ020097">
    <property type="protein sequence ID" value="CAK9268707.1"/>
    <property type="molecule type" value="Genomic_DNA"/>
</dbReference>
<proteinExistence type="predicted"/>
<protein>
    <submittedName>
        <fullName evidence="2">Uncharacterized protein</fullName>
    </submittedName>
</protein>
<sequence>MDYTTHHGRSAVLSLPASKGKARLPAASRSARKQLHPLPTSAHQAIDPHLSPYEQLLLMDEANKEMLHLNRFPILTSLTDKHPTSQ</sequence>
<gene>
    <name evidence="2" type="ORF">CSSPJE1EN1_LOCUS14185</name>
</gene>
<dbReference type="Proteomes" id="UP001497444">
    <property type="component" value="Chromosome 2"/>
</dbReference>